<dbReference type="Proteomes" id="UP000034076">
    <property type="component" value="Unassembled WGS sequence"/>
</dbReference>
<evidence type="ECO:0000256" key="3">
    <source>
        <dbReference type="ARBA" id="ARBA00022692"/>
    </source>
</evidence>
<dbReference type="GO" id="GO:0022857">
    <property type="term" value="F:transmembrane transporter activity"/>
    <property type="evidence" value="ECO:0007669"/>
    <property type="project" value="InterPro"/>
</dbReference>
<gene>
    <name evidence="7" type="ORF">CHK_3018</name>
</gene>
<feature type="transmembrane region" description="Helical" evidence="6">
    <location>
        <begin position="130"/>
        <end position="147"/>
    </location>
</feature>
<feature type="transmembrane region" description="Helical" evidence="6">
    <location>
        <begin position="77"/>
        <end position="97"/>
    </location>
</feature>
<accession>A0A0M2NGN1</accession>
<sequence>MEKQLTIKKESLWSRIVHTDEFGVVIPLVALIIITGIINPDFMTVSNFTTILKNAPFQGICALGIMFVLITGKVDISVGRVAGFAGMIFPFCMMRLGMHWAPALIIALAVGAGFGLLNGLLIVKVGMPDFVATIGTLYIAGGLRFLLTAGYPLTDLPYDLGAWGDQVVLGVSWPFWIMIGLFIVAAFVLKKTLWGRHLLATGDSQEVAALAGIKTVKVRMTAHVICSVLAAVAGVLLTIDANNGLPQSGDGWEFRAIAACAVGGVSLAGGKGSAIGALIGVVLLYVLENALVMIGIPSTMQKAVNGAVLAGAVLFDMYKQNRKIKA</sequence>
<dbReference type="PANTHER" id="PTHR32196">
    <property type="entry name" value="ABC TRANSPORTER PERMEASE PROTEIN YPHD-RELATED-RELATED"/>
    <property type="match status" value="1"/>
</dbReference>
<dbReference type="PANTHER" id="PTHR32196:SF72">
    <property type="entry name" value="RIBOSE IMPORT PERMEASE PROTEIN RBSC"/>
    <property type="match status" value="1"/>
</dbReference>
<comment type="caution">
    <text evidence="7">The sequence shown here is derived from an EMBL/GenBank/DDBJ whole genome shotgun (WGS) entry which is preliminary data.</text>
</comment>
<feature type="transmembrane region" description="Helical" evidence="6">
    <location>
        <begin position="51"/>
        <end position="70"/>
    </location>
</feature>
<feature type="transmembrane region" description="Helical" evidence="6">
    <location>
        <begin position="21"/>
        <end position="39"/>
    </location>
</feature>
<keyword evidence="8" id="KW-1185">Reference proteome</keyword>
<evidence type="ECO:0000313" key="8">
    <source>
        <dbReference type="Proteomes" id="UP000034076"/>
    </source>
</evidence>
<feature type="transmembrane region" description="Helical" evidence="6">
    <location>
        <begin position="103"/>
        <end position="123"/>
    </location>
</feature>
<organism evidence="7 8">
    <name type="scientific">Christensenella hongkongensis</name>
    <dbReference type="NCBI Taxonomy" id="270498"/>
    <lineage>
        <taxon>Bacteria</taxon>
        <taxon>Bacillati</taxon>
        <taxon>Bacillota</taxon>
        <taxon>Clostridia</taxon>
        <taxon>Christensenellales</taxon>
        <taxon>Christensenellaceae</taxon>
        <taxon>Christensenella</taxon>
    </lineage>
</organism>
<dbReference type="InterPro" id="IPR001851">
    <property type="entry name" value="ABC_transp_permease"/>
</dbReference>
<dbReference type="RefSeq" id="WP_046444783.1">
    <property type="nucleotide sequence ID" value="NZ_LAYJ01000133.1"/>
</dbReference>
<protein>
    <submittedName>
        <fullName evidence="7">Ribose ABC transport system, permease protein RbsC</fullName>
    </submittedName>
</protein>
<dbReference type="STRING" id="270498.CHK_3018"/>
<dbReference type="EMBL" id="LAYJ01000133">
    <property type="protein sequence ID" value="KKI49440.1"/>
    <property type="molecule type" value="Genomic_DNA"/>
</dbReference>
<evidence type="ECO:0000256" key="6">
    <source>
        <dbReference type="SAM" id="Phobius"/>
    </source>
</evidence>
<evidence type="ECO:0000256" key="4">
    <source>
        <dbReference type="ARBA" id="ARBA00022989"/>
    </source>
</evidence>
<dbReference type="CDD" id="cd06579">
    <property type="entry name" value="TM_PBP1_transp_AraH_like"/>
    <property type="match status" value="1"/>
</dbReference>
<keyword evidence="4 6" id="KW-1133">Transmembrane helix</keyword>
<evidence type="ECO:0000313" key="7">
    <source>
        <dbReference type="EMBL" id="KKI49440.1"/>
    </source>
</evidence>
<dbReference type="Pfam" id="PF02653">
    <property type="entry name" value="BPD_transp_2"/>
    <property type="match status" value="1"/>
</dbReference>
<dbReference type="AlphaFoldDB" id="A0A0M2NGN1"/>
<dbReference type="GO" id="GO:0005886">
    <property type="term" value="C:plasma membrane"/>
    <property type="evidence" value="ECO:0007669"/>
    <property type="project" value="UniProtKB-SubCell"/>
</dbReference>
<comment type="subcellular location">
    <subcellularLocation>
        <location evidence="1">Cell membrane</location>
        <topology evidence="1">Multi-pass membrane protein</topology>
    </subcellularLocation>
</comment>
<evidence type="ECO:0000256" key="5">
    <source>
        <dbReference type="ARBA" id="ARBA00023136"/>
    </source>
</evidence>
<evidence type="ECO:0000256" key="2">
    <source>
        <dbReference type="ARBA" id="ARBA00022475"/>
    </source>
</evidence>
<dbReference type="OrthoDB" id="9815820at2"/>
<reference evidence="7 8" key="1">
    <citation type="submission" date="2015-04" db="EMBL/GenBank/DDBJ databases">
        <title>Draft genome sequence of bacteremic isolate Catabacter hongkongensis type strain HKU16T.</title>
        <authorList>
            <person name="Lau S.K."/>
            <person name="Teng J.L."/>
            <person name="Huang Y."/>
            <person name="Curreem S.O."/>
            <person name="Tsui S.K."/>
            <person name="Woo P.C."/>
        </authorList>
    </citation>
    <scope>NUCLEOTIDE SEQUENCE [LARGE SCALE GENOMIC DNA]</scope>
    <source>
        <strain evidence="7 8">HKU16</strain>
    </source>
</reference>
<feature type="transmembrane region" description="Helical" evidence="6">
    <location>
        <begin position="275"/>
        <end position="296"/>
    </location>
</feature>
<keyword evidence="3 6" id="KW-0812">Transmembrane</keyword>
<evidence type="ECO:0000256" key="1">
    <source>
        <dbReference type="ARBA" id="ARBA00004651"/>
    </source>
</evidence>
<name>A0A0M2NGN1_9FIRM</name>
<keyword evidence="5 6" id="KW-0472">Membrane</keyword>
<feature type="transmembrane region" description="Helical" evidence="6">
    <location>
        <begin position="220"/>
        <end position="239"/>
    </location>
</feature>
<keyword evidence="2" id="KW-1003">Cell membrane</keyword>
<proteinExistence type="predicted"/>
<feature type="transmembrane region" description="Helical" evidence="6">
    <location>
        <begin position="167"/>
        <end position="189"/>
    </location>
</feature>